<dbReference type="InterPro" id="IPR036767">
    <property type="entry name" value="ApaG_sf"/>
</dbReference>
<gene>
    <name evidence="2" type="primary">apaG</name>
    <name evidence="4" type="ORF">FHS65_001539</name>
</gene>
<protein>
    <recommendedName>
        <fullName evidence="1 2">Protein ApaG</fullName>
    </recommendedName>
</protein>
<dbReference type="InterPro" id="IPR050718">
    <property type="entry name" value="ApaG-like"/>
</dbReference>
<dbReference type="AlphaFoldDB" id="A0A7W9E7A3"/>
<organism evidence="4 5">
    <name type="scientific">Brevundimonas halotolerans</name>
    <dbReference type="NCBI Taxonomy" id="69670"/>
    <lineage>
        <taxon>Bacteria</taxon>
        <taxon>Pseudomonadati</taxon>
        <taxon>Pseudomonadota</taxon>
        <taxon>Alphaproteobacteria</taxon>
        <taxon>Caulobacterales</taxon>
        <taxon>Caulobacteraceae</taxon>
        <taxon>Brevundimonas</taxon>
    </lineage>
</organism>
<dbReference type="Proteomes" id="UP000548978">
    <property type="component" value="Unassembled WGS sequence"/>
</dbReference>
<keyword evidence="5" id="KW-1185">Reference proteome</keyword>
<proteinExistence type="inferred from homology"/>
<feature type="domain" description="ApaG" evidence="3">
    <location>
        <begin position="8"/>
        <end position="132"/>
    </location>
</feature>
<dbReference type="InterPro" id="IPR007474">
    <property type="entry name" value="ApaG_domain"/>
</dbReference>
<evidence type="ECO:0000256" key="1">
    <source>
        <dbReference type="ARBA" id="ARBA00017693"/>
    </source>
</evidence>
<dbReference type="SUPFAM" id="SSF110069">
    <property type="entry name" value="ApaG-like"/>
    <property type="match status" value="1"/>
</dbReference>
<evidence type="ECO:0000313" key="4">
    <source>
        <dbReference type="EMBL" id="MBB5660788.1"/>
    </source>
</evidence>
<accession>A0A7W9E7A3</accession>
<dbReference type="Pfam" id="PF04379">
    <property type="entry name" value="DUF525"/>
    <property type="match status" value="1"/>
</dbReference>
<evidence type="ECO:0000256" key="2">
    <source>
        <dbReference type="HAMAP-Rule" id="MF_00791"/>
    </source>
</evidence>
<dbReference type="NCBIfam" id="NF003967">
    <property type="entry name" value="PRK05461.1"/>
    <property type="match status" value="1"/>
</dbReference>
<dbReference type="InterPro" id="IPR023065">
    <property type="entry name" value="Uncharacterised_ApaG"/>
</dbReference>
<dbReference type="EMBL" id="JACIJB010000005">
    <property type="protein sequence ID" value="MBB5660788.1"/>
    <property type="molecule type" value="Genomic_DNA"/>
</dbReference>
<dbReference type="PANTHER" id="PTHR47191:SF2">
    <property type="entry name" value="OS05G0170800 PROTEIN"/>
    <property type="match status" value="1"/>
</dbReference>
<dbReference type="PROSITE" id="PS51087">
    <property type="entry name" value="APAG"/>
    <property type="match status" value="1"/>
</dbReference>
<comment type="caution">
    <text evidence="4">The sequence shown here is derived from an EMBL/GenBank/DDBJ whole genome shotgun (WGS) entry which is preliminary data.</text>
</comment>
<sequence>MYESAAYTAETRGVRVKVQPSYLAGRSNPDEGLWVWAYQIEIVNLTGVPVQLLSRHWVITDATGREEVVIGDGVVGEQPVIAPGDSHSYASGCPLPTPSGAMRGSYVMETPDGERFEAEIPAFSLDVPGARTLN</sequence>
<evidence type="ECO:0000313" key="5">
    <source>
        <dbReference type="Proteomes" id="UP000548978"/>
    </source>
</evidence>
<dbReference type="Gene3D" id="2.60.40.1470">
    <property type="entry name" value="ApaG domain"/>
    <property type="match status" value="1"/>
</dbReference>
<dbReference type="HAMAP" id="MF_00791">
    <property type="entry name" value="ApaG"/>
    <property type="match status" value="1"/>
</dbReference>
<dbReference type="RefSeq" id="WP_123288039.1">
    <property type="nucleotide sequence ID" value="NZ_JACIJB010000005.1"/>
</dbReference>
<name>A0A7W9E7A3_9CAUL</name>
<dbReference type="OrthoDB" id="9795226at2"/>
<dbReference type="PANTHER" id="PTHR47191">
    <property type="entry name" value="OS05G0170800 PROTEIN"/>
    <property type="match status" value="1"/>
</dbReference>
<evidence type="ECO:0000259" key="3">
    <source>
        <dbReference type="PROSITE" id="PS51087"/>
    </source>
</evidence>
<reference evidence="4 5" key="1">
    <citation type="submission" date="2020-08" db="EMBL/GenBank/DDBJ databases">
        <title>Genomic Encyclopedia of Type Strains, Phase IV (KMG-IV): sequencing the most valuable type-strain genomes for metagenomic binning, comparative biology and taxonomic classification.</title>
        <authorList>
            <person name="Goeker M."/>
        </authorList>
    </citation>
    <scope>NUCLEOTIDE SEQUENCE [LARGE SCALE GENOMIC DNA]</scope>
    <source>
        <strain evidence="4 5">DSM 24448</strain>
    </source>
</reference>